<dbReference type="Pfam" id="PF22923">
    <property type="entry name" value="KIF2A-like_1st"/>
    <property type="match status" value="1"/>
</dbReference>
<feature type="region of interest" description="Disordered" evidence="12">
    <location>
        <begin position="1"/>
        <end position="61"/>
    </location>
</feature>
<keyword evidence="3" id="KW-0493">Microtubule</keyword>
<evidence type="ECO:0000313" key="14">
    <source>
        <dbReference type="EMBL" id="KAL3077052.1"/>
    </source>
</evidence>
<keyword evidence="4 11" id="KW-0547">Nucleotide-binding</keyword>
<keyword evidence="8 11" id="KW-0505">Motor protein</keyword>
<dbReference type="InterPro" id="IPR027417">
    <property type="entry name" value="P-loop_NTPase"/>
</dbReference>
<evidence type="ECO:0000256" key="3">
    <source>
        <dbReference type="ARBA" id="ARBA00022701"/>
    </source>
</evidence>
<reference evidence="14 15" key="1">
    <citation type="submission" date="2024-10" db="EMBL/GenBank/DDBJ databases">
        <authorList>
            <person name="Kim D."/>
        </authorList>
    </citation>
    <scope>NUCLEOTIDE SEQUENCE [LARGE SCALE GENOMIC DNA]</scope>
    <source>
        <strain evidence="14">BH-2024</strain>
    </source>
</reference>
<dbReference type="Gene3D" id="3.40.850.10">
    <property type="entry name" value="Kinesin motor domain"/>
    <property type="match status" value="1"/>
</dbReference>
<evidence type="ECO:0000256" key="6">
    <source>
        <dbReference type="ARBA" id="ARBA00022840"/>
    </source>
</evidence>
<dbReference type="InterPro" id="IPR036961">
    <property type="entry name" value="Kinesin_motor_dom_sf"/>
</dbReference>
<keyword evidence="5" id="KW-0159">Chromosome partition</keyword>
<evidence type="ECO:0000256" key="5">
    <source>
        <dbReference type="ARBA" id="ARBA00022829"/>
    </source>
</evidence>
<keyword evidence="7" id="KW-0175">Coiled coil</keyword>
<dbReference type="FunFam" id="3.40.850.10:FF:000012">
    <property type="entry name" value="Kinesin-like protein"/>
    <property type="match status" value="1"/>
</dbReference>
<evidence type="ECO:0000256" key="4">
    <source>
        <dbReference type="ARBA" id="ARBA00022741"/>
    </source>
</evidence>
<dbReference type="PANTHER" id="PTHR47971:SF8">
    <property type="entry name" value="KINESIN-LIKE PROTEIN"/>
    <property type="match status" value="1"/>
</dbReference>
<dbReference type="SUPFAM" id="SSF52540">
    <property type="entry name" value="P-loop containing nucleoside triphosphate hydrolases"/>
    <property type="match status" value="1"/>
</dbReference>
<dbReference type="AlphaFoldDB" id="A0ABD2ID63"/>
<dbReference type="GO" id="GO:0000922">
    <property type="term" value="C:spindle pole"/>
    <property type="evidence" value="ECO:0007669"/>
    <property type="project" value="UniProtKB-SubCell"/>
</dbReference>
<organism evidence="14 15">
    <name type="scientific">Heterodera trifolii</name>
    <dbReference type="NCBI Taxonomy" id="157864"/>
    <lineage>
        <taxon>Eukaryota</taxon>
        <taxon>Metazoa</taxon>
        <taxon>Ecdysozoa</taxon>
        <taxon>Nematoda</taxon>
        <taxon>Chromadorea</taxon>
        <taxon>Rhabditida</taxon>
        <taxon>Tylenchina</taxon>
        <taxon>Tylenchomorpha</taxon>
        <taxon>Tylenchoidea</taxon>
        <taxon>Heteroderidae</taxon>
        <taxon>Heteroderinae</taxon>
        <taxon>Heterodera</taxon>
    </lineage>
</organism>
<dbReference type="PROSITE" id="PS50067">
    <property type="entry name" value="KINESIN_MOTOR_2"/>
    <property type="match status" value="1"/>
</dbReference>
<evidence type="ECO:0000256" key="12">
    <source>
        <dbReference type="SAM" id="MobiDB-lite"/>
    </source>
</evidence>
<evidence type="ECO:0000256" key="8">
    <source>
        <dbReference type="ARBA" id="ARBA00023175"/>
    </source>
</evidence>
<dbReference type="InterPro" id="IPR027640">
    <property type="entry name" value="Kinesin-like_fam"/>
</dbReference>
<keyword evidence="6 11" id="KW-0067">ATP-binding</keyword>
<dbReference type="GO" id="GO:0005524">
    <property type="term" value="F:ATP binding"/>
    <property type="evidence" value="ECO:0007669"/>
    <property type="project" value="UniProtKB-UniRule"/>
</dbReference>
<evidence type="ECO:0000256" key="2">
    <source>
        <dbReference type="ARBA" id="ARBA00022490"/>
    </source>
</evidence>
<evidence type="ECO:0000256" key="1">
    <source>
        <dbReference type="ARBA" id="ARBA00004647"/>
    </source>
</evidence>
<keyword evidence="2" id="KW-0963">Cytoplasm</keyword>
<dbReference type="GO" id="GO:0005828">
    <property type="term" value="C:kinetochore microtubule"/>
    <property type="evidence" value="ECO:0007669"/>
    <property type="project" value="UniProtKB-ARBA"/>
</dbReference>
<feature type="compositionally biased region" description="Polar residues" evidence="12">
    <location>
        <begin position="355"/>
        <end position="364"/>
    </location>
</feature>
<comment type="subcellular location">
    <subcellularLocation>
        <location evidence="1">Cytoplasm</location>
        <location evidence="1">Cytoskeleton</location>
        <location evidence="1">Spindle pole</location>
    </subcellularLocation>
</comment>
<dbReference type="Proteomes" id="UP001620626">
    <property type="component" value="Unassembled WGS sequence"/>
</dbReference>
<evidence type="ECO:0000259" key="13">
    <source>
        <dbReference type="PROSITE" id="PS50067"/>
    </source>
</evidence>
<dbReference type="Pfam" id="PF00225">
    <property type="entry name" value="Kinesin"/>
    <property type="match status" value="1"/>
</dbReference>
<feature type="compositionally biased region" description="Basic and acidic residues" evidence="12">
    <location>
        <begin position="36"/>
        <end position="47"/>
    </location>
</feature>
<evidence type="ECO:0000256" key="9">
    <source>
        <dbReference type="ARBA" id="ARBA00023212"/>
    </source>
</evidence>
<feature type="region of interest" description="Disordered" evidence="12">
    <location>
        <begin position="305"/>
        <end position="364"/>
    </location>
</feature>
<keyword evidence="15" id="KW-1185">Reference proteome</keyword>
<dbReference type="SMART" id="SM00129">
    <property type="entry name" value="KISc"/>
    <property type="match status" value="1"/>
</dbReference>
<dbReference type="PRINTS" id="PR00380">
    <property type="entry name" value="KINESINHEAVY"/>
</dbReference>
<proteinExistence type="inferred from homology"/>
<comment type="similarity">
    <text evidence="10">Belongs to the TRAFAC class myosin-kinesin ATPase superfamily. Kinesin family. KIN-13 subfamily.</text>
</comment>
<accession>A0ABD2ID63</accession>
<dbReference type="PANTHER" id="PTHR47971">
    <property type="entry name" value="KINESIN-RELATED PROTEIN 6"/>
    <property type="match status" value="1"/>
</dbReference>
<feature type="compositionally biased region" description="Basic and acidic residues" evidence="12">
    <location>
        <begin position="334"/>
        <end position="347"/>
    </location>
</feature>
<feature type="domain" description="Kinesin motor" evidence="13">
    <location>
        <begin position="393"/>
        <end position="728"/>
    </location>
</feature>
<evidence type="ECO:0000256" key="7">
    <source>
        <dbReference type="ARBA" id="ARBA00023054"/>
    </source>
</evidence>
<name>A0ABD2ID63_9BILA</name>
<dbReference type="InterPro" id="IPR001752">
    <property type="entry name" value="Kinesin_motor_dom"/>
</dbReference>
<comment type="caution">
    <text evidence="14">The sequence shown here is derived from an EMBL/GenBank/DDBJ whole genome shotgun (WGS) entry which is preliminary data.</text>
</comment>
<evidence type="ECO:0000256" key="11">
    <source>
        <dbReference type="PROSITE-ProRule" id="PRU00283"/>
    </source>
</evidence>
<sequence>MIHDENANNNTNANNSTEQSGENAAASELRRRRNATRSEESAEEQRETANTARDAANGARDDHGVVAANVSGISVDHVSKSPLPPLSSLAPIRDIKRICVGMSVKIERSNGHVQTARVTTILHEKNGAAVEWQEQGETKTKEVDIEMLVRNNPEVFGISPSSVLSKNFPNLAKIINTMSYKNMNAVAVLGSDDTDADNMGETKAKEVDNQMLVRNNPEVFGISPSSVLSKNFPHLAKIINNKLLAGDTVKSLQNPQRHEPAVVQPAQLTLIDRTNNEENGKEKRCTRLTKNATIPDVILEVDEEVMSERDENEPVLIEPSAPQSNNKRSQLFENPKEMEKNREQLRDKAKRQRETQQIQPGAQNSEFLTMIRDYQSQLVYRPLSLEDEVMDNRICVCVRKRPLGKRELASREVDVITMPNRDHVIVHQPQVKVDLTKYLVNHKFRFDYVFNEAATNEMVYRFSAQPLVRTIFQRGFATCFAYGQTGSGKTYTMGGTIEGRRQVCSNGIYAMTAHDVFAMLHSPEYANQKLTLSCSFFEIYGSKMFDLLNKKSVLRILEDGKHLVQVVGLRETKVHSVDEVLKLIKLGSDQRTAGQTSANSNSSRSHAVFQIILRKWEKERDNLYGKISLIDLAGTERGADTISSDRQTRLEGAEINKSLLALKECIRAMGQDEGQHIPFRGSKLTLILRDSFIGQNAKTCMIAMVSPGINSVENSMNTLRYADRVKELDGRDDQQPMENDDQRQ</sequence>
<protein>
    <recommendedName>
        <fullName evidence="13">Kinesin motor domain-containing protein</fullName>
    </recommendedName>
</protein>
<feature type="compositionally biased region" description="Polar residues" evidence="12">
    <location>
        <begin position="321"/>
        <end position="332"/>
    </location>
</feature>
<evidence type="ECO:0000256" key="10">
    <source>
        <dbReference type="ARBA" id="ARBA00061030"/>
    </source>
</evidence>
<feature type="binding site" evidence="11">
    <location>
        <begin position="483"/>
        <end position="490"/>
    </location>
    <ligand>
        <name>ATP</name>
        <dbReference type="ChEBI" id="CHEBI:30616"/>
    </ligand>
</feature>
<evidence type="ECO:0000313" key="15">
    <source>
        <dbReference type="Proteomes" id="UP001620626"/>
    </source>
</evidence>
<dbReference type="CDD" id="cd01367">
    <property type="entry name" value="KISc_KIF2_like"/>
    <property type="match status" value="1"/>
</dbReference>
<keyword evidence="9" id="KW-0206">Cytoskeleton</keyword>
<gene>
    <name evidence="14" type="ORF">niasHT_035886</name>
</gene>
<dbReference type="GO" id="GO:0007059">
    <property type="term" value="P:chromosome segregation"/>
    <property type="evidence" value="ECO:0007669"/>
    <property type="project" value="UniProtKB-KW"/>
</dbReference>
<dbReference type="GO" id="GO:0003774">
    <property type="term" value="F:cytoskeletal motor activity"/>
    <property type="evidence" value="ECO:0007669"/>
    <property type="project" value="UniProtKB-UniRule"/>
</dbReference>
<dbReference type="InterPro" id="IPR054473">
    <property type="entry name" value="KIF2A-like_N"/>
</dbReference>
<dbReference type="EMBL" id="JBICBT010001235">
    <property type="protein sequence ID" value="KAL3077052.1"/>
    <property type="molecule type" value="Genomic_DNA"/>
</dbReference>